<dbReference type="Gene3D" id="3.80.30.20">
    <property type="entry name" value="tm_1862 like domain"/>
    <property type="match status" value="1"/>
</dbReference>
<evidence type="ECO:0000256" key="3">
    <source>
        <dbReference type="ARBA" id="ARBA00022679"/>
    </source>
</evidence>
<feature type="domain" description="Radical SAM core" evidence="8">
    <location>
        <begin position="192"/>
        <end position="418"/>
    </location>
</feature>
<dbReference type="InterPro" id="IPR007197">
    <property type="entry name" value="rSAM"/>
</dbReference>
<dbReference type="SFLD" id="SFLDG01082">
    <property type="entry name" value="B12-binding_domain_containing"/>
    <property type="match status" value="1"/>
</dbReference>
<dbReference type="SFLD" id="SFLDG01123">
    <property type="entry name" value="methyltransferase_(Class_B)"/>
    <property type="match status" value="1"/>
</dbReference>
<dbReference type="InterPro" id="IPR023404">
    <property type="entry name" value="rSAM_horseshoe"/>
</dbReference>
<keyword evidence="2" id="KW-0489">Methyltransferase</keyword>
<evidence type="ECO:0000313" key="10">
    <source>
        <dbReference type="Proteomes" id="UP001432180"/>
    </source>
</evidence>
<dbReference type="InterPro" id="IPR058240">
    <property type="entry name" value="rSAM_sf"/>
</dbReference>
<reference evidence="9 10" key="1">
    <citation type="journal article" date="2023" name="Microorganisms">
        <title>Thiorhodovibrio frisius and Trv. litoralis spp. nov., Two Novel Members from a Clade of Fastidious Purple Sulfur Bacteria That Exhibit Unique Red-Shifted Light-Harvesting Capabilities.</title>
        <authorList>
            <person name="Methner A."/>
            <person name="Kuzyk S.B."/>
            <person name="Petersen J."/>
            <person name="Bauer S."/>
            <person name="Brinkmann H."/>
            <person name="Sichau K."/>
            <person name="Wanner G."/>
            <person name="Wolf J."/>
            <person name="Neumann-Schaal M."/>
            <person name="Henke P."/>
            <person name="Tank M."/>
            <person name="Sproer C."/>
            <person name="Bunk B."/>
            <person name="Overmann J."/>
        </authorList>
    </citation>
    <scope>NUCLEOTIDE SEQUENCE [LARGE SCALE GENOMIC DNA]</scope>
    <source>
        <strain evidence="9 10">DSM 6702</strain>
    </source>
</reference>
<comment type="cofactor">
    <cofactor evidence="1">
        <name>[4Fe-4S] cluster</name>
        <dbReference type="ChEBI" id="CHEBI:49883"/>
    </cofactor>
</comment>
<evidence type="ECO:0000256" key="1">
    <source>
        <dbReference type="ARBA" id="ARBA00001966"/>
    </source>
</evidence>
<keyword evidence="4" id="KW-0949">S-adenosyl-L-methionine</keyword>
<keyword evidence="5" id="KW-0479">Metal-binding</keyword>
<dbReference type="InterPro" id="IPR006638">
    <property type="entry name" value="Elp3/MiaA/NifB-like_rSAM"/>
</dbReference>
<keyword evidence="3" id="KW-0808">Transferase</keyword>
<proteinExistence type="predicted"/>
<dbReference type="PANTHER" id="PTHR43409">
    <property type="entry name" value="ANAEROBIC MAGNESIUM-PROTOPORPHYRIN IX MONOMETHYL ESTER CYCLASE-RELATED"/>
    <property type="match status" value="1"/>
</dbReference>
<evidence type="ECO:0000256" key="4">
    <source>
        <dbReference type="ARBA" id="ARBA00022691"/>
    </source>
</evidence>
<dbReference type="PANTHER" id="PTHR43409:SF7">
    <property type="entry name" value="BLL1977 PROTEIN"/>
    <property type="match status" value="1"/>
</dbReference>
<dbReference type="InterPro" id="IPR034466">
    <property type="entry name" value="Methyltransferase_Class_B"/>
</dbReference>
<evidence type="ECO:0000259" key="8">
    <source>
        <dbReference type="PROSITE" id="PS51918"/>
    </source>
</evidence>
<sequence>MKHFQLILIKPTHYDDDGYVIQWLRSAMPANSLAALYALALDCARRQVLGEGVSIHLWAADETNTRIRPEKLAKMIRSRGGTGLVALVGVQSNQYPRALDLAKAFRALNVPVCIGGFHVSGSLAMLSGISPELQEALSHGISLFAGEAEESLETVLTDAWNGTLKPIYNTMANLPSIENVPTPFLSREQVKHTAGRQTSFDAGRGCPFLCSFCTIINVQGRKSRYRGADDVERIIADNLSQGIDRFFITDDNFARNRNWEAILDRLIALRHHQRFNLFIQVDTLCHRIPRFIKKAAAAGVKRVFIGLENIDEDNLQHINKKQNRLSEYRATFLAWKRVRVFTLAGYIVGLPEDTPASVMRSLSIIKRELPVDMLEFFYLTPLPGSQDHKELLESATPMDPDLNQYDLSHAVTDHSKMSRAEWDATYRQCWDTYYSDEHVETLMRRAHAFGISPKRIMESVVWFYGSVLVEGVHPLEAGILRRKYRKDRRPGLPRESPLTFYPRLLKTLAITQWTLARLFWKYYWMQKRIRSAASSRDYRDEAIISEDFSTS</sequence>
<dbReference type="SFLD" id="SFLDS00029">
    <property type="entry name" value="Radical_SAM"/>
    <property type="match status" value="1"/>
</dbReference>
<dbReference type="CDD" id="cd01335">
    <property type="entry name" value="Radical_SAM"/>
    <property type="match status" value="1"/>
</dbReference>
<dbReference type="PROSITE" id="PS51918">
    <property type="entry name" value="RADICAL_SAM"/>
    <property type="match status" value="1"/>
</dbReference>
<dbReference type="RefSeq" id="WP_328984465.1">
    <property type="nucleotide sequence ID" value="NZ_CP121472.1"/>
</dbReference>
<name>A0ABZ0SDQ9_9GAMM</name>
<evidence type="ECO:0000256" key="6">
    <source>
        <dbReference type="ARBA" id="ARBA00023004"/>
    </source>
</evidence>
<evidence type="ECO:0000256" key="7">
    <source>
        <dbReference type="ARBA" id="ARBA00023014"/>
    </source>
</evidence>
<dbReference type="Proteomes" id="UP001432180">
    <property type="component" value="Chromosome"/>
</dbReference>
<protein>
    <submittedName>
        <fullName evidence="9">Magnesium-protoporphyrin IX monomethyl ester anaerobic oxidative cyclase</fullName>
    </submittedName>
</protein>
<evidence type="ECO:0000256" key="2">
    <source>
        <dbReference type="ARBA" id="ARBA00022603"/>
    </source>
</evidence>
<evidence type="ECO:0000313" key="9">
    <source>
        <dbReference type="EMBL" id="WPL18720.1"/>
    </source>
</evidence>
<gene>
    <name evidence="9" type="ORF">Thiowin_03808</name>
</gene>
<dbReference type="Pfam" id="PF04055">
    <property type="entry name" value="Radical_SAM"/>
    <property type="match status" value="1"/>
</dbReference>
<organism evidence="9 10">
    <name type="scientific">Thiorhodovibrio winogradskyi</name>
    <dbReference type="NCBI Taxonomy" id="77007"/>
    <lineage>
        <taxon>Bacteria</taxon>
        <taxon>Pseudomonadati</taxon>
        <taxon>Pseudomonadota</taxon>
        <taxon>Gammaproteobacteria</taxon>
        <taxon>Chromatiales</taxon>
        <taxon>Chromatiaceae</taxon>
        <taxon>Thiorhodovibrio</taxon>
    </lineage>
</organism>
<dbReference type="SMART" id="SM00729">
    <property type="entry name" value="Elp3"/>
    <property type="match status" value="1"/>
</dbReference>
<dbReference type="EMBL" id="CP121472">
    <property type="protein sequence ID" value="WPL18720.1"/>
    <property type="molecule type" value="Genomic_DNA"/>
</dbReference>
<dbReference type="InterPro" id="IPR051198">
    <property type="entry name" value="BchE-like"/>
</dbReference>
<keyword evidence="7" id="KW-0411">Iron-sulfur</keyword>
<dbReference type="SUPFAM" id="SSF102114">
    <property type="entry name" value="Radical SAM enzymes"/>
    <property type="match status" value="1"/>
</dbReference>
<keyword evidence="6" id="KW-0408">Iron</keyword>
<evidence type="ECO:0000256" key="5">
    <source>
        <dbReference type="ARBA" id="ARBA00022723"/>
    </source>
</evidence>
<keyword evidence="10" id="KW-1185">Reference proteome</keyword>
<accession>A0ABZ0SDQ9</accession>